<dbReference type="STRING" id="688270.Celal_1377"/>
<dbReference type="KEGG" id="cao:Celal_1377"/>
<name>E6X8U6_CELAD</name>
<dbReference type="InterPro" id="IPR011009">
    <property type="entry name" value="Kinase-like_dom_sf"/>
</dbReference>
<dbReference type="HOGENOM" id="CLU_042388_0_0_10"/>
<evidence type="ECO:0000313" key="3">
    <source>
        <dbReference type="Proteomes" id="UP000008634"/>
    </source>
</evidence>
<dbReference type="GO" id="GO:0004672">
    <property type="term" value="F:protein kinase activity"/>
    <property type="evidence" value="ECO:0007669"/>
    <property type="project" value="InterPro"/>
</dbReference>
<evidence type="ECO:0000259" key="1">
    <source>
        <dbReference type="PROSITE" id="PS50011"/>
    </source>
</evidence>
<proteinExistence type="predicted"/>
<dbReference type="Proteomes" id="UP000008634">
    <property type="component" value="Chromosome"/>
</dbReference>
<dbReference type="SUPFAM" id="SSF56112">
    <property type="entry name" value="Protein kinase-like (PK-like)"/>
    <property type="match status" value="1"/>
</dbReference>
<dbReference type="AlphaFoldDB" id="E6X8U6"/>
<protein>
    <recommendedName>
        <fullName evidence="1">Protein kinase domain-containing protein</fullName>
    </recommendedName>
</protein>
<dbReference type="Pfam" id="PF00069">
    <property type="entry name" value="Pkinase"/>
    <property type="match status" value="1"/>
</dbReference>
<feature type="domain" description="Protein kinase" evidence="1">
    <location>
        <begin position="1"/>
        <end position="353"/>
    </location>
</feature>
<dbReference type="eggNOG" id="COG4248">
    <property type="taxonomic scope" value="Bacteria"/>
</dbReference>
<keyword evidence="3" id="KW-1185">Reference proteome</keyword>
<sequence>MTTKSVTSIIDANKKYQYVDNGDPMRGGMKDVYFSPNKLYVVAIYRDKQDYNSIERLKKIVTTYFDNFFNREGGDYYKELYSWPTDVISENGRTGIIVPCYSKNFFFSKGYENIDLLKGKEKEGKWFASAKFRSKTSKLKIDKSELGNWLSYFQVGVNIARGVKRLHSAGLAHSDLSYKNVLIDPVTKTAAIIDIDGLVVPGLFPPDVIGTADFIAPEVVATKHLSVKDPNRNLPNRLTDLHALAVLIYMYLFYRHPLRGGKYFGPIEADEEEDLLMGSKALFIEHPSDDSNRNLKREYGDNVKNFLPWTDLNATPYTIAGPCLKALFEQAFIKGLTEPRERPLAESWEQALIKTDDLKLKCSNSSCDQQWFIFDNSKVTKCPFCNTKYEASIPVLDLFYQFKPDVWKPENQRLVVYNNTTLHQWHVNRNVIRNEKLTAQNKKRLGYFAFHNNQWILINEAMPSLKDLTNDKVIPTGQFVALKEGNKLLLSSDEGSRVATITITNL</sequence>
<dbReference type="RefSeq" id="WP_013550174.1">
    <property type="nucleotide sequence ID" value="NC_014934.1"/>
</dbReference>
<accession>E6X8U6</accession>
<dbReference type="EMBL" id="CP002453">
    <property type="protein sequence ID" value="ADV48691.1"/>
    <property type="molecule type" value="Genomic_DNA"/>
</dbReference>
<dbReference type="PROSITE" id="PS50011">
    <property type="entry name" value="PROTEIN_KINASE_DOM"/>
    <property type="match status" value="1"/>
</dbReference>
<evidence type="ECO:0000313" key="2">
    <source>
        <dbReference type="EMBL" id="ADV48691.1"/>
    </source>
</evidence>
<dbReference type="InterPro" id="IPR000719">
    <property type="entry name" value="Prot_kinase_dom"/>
</dbReference>
<dbReference type="Gene3D" id="1.10.510.10">
    <property type="entry name" value="Transferase(Phosphotransferase) domain 1"/>
    <property type="match status" value="1"/>
</dbReference>
<gene>
    <name evidence="2" type="ordered locus">Celal_1377</name>
</gene>
<dbReference type="OrthoDB" id="1022767at2"/>
<reference evidence="2 3" key="1">
    <citation type="journal article" date="2010" name="Stand. Genomic Sci.">
        <title>Complete genome sequence of Cellulophaga algicola type strain (IC166).</title>
        <authorList>
            <person name="Abt B."/>
            <person name="Lu M."/>
            <person name="Misra M."/>
            <person name="Han C."/>
            <person name="Nolan M."/>
            <person name="Lucas S."/>
            <person name="Hammon N."/>
            <person name="Deshpande S."/>
            <person name="Cheng J.F."/>
            <person name="Tapia R."/>
            <person name="Goodwin L."/>
            <person name="Pitluck S."/>
            <person name="Liolios K."/>
            <person name="Pagani I."/>
            <person name="Ivanova N."/>
            <person name="Mavromatis K."/>
            <person name="Ovchinikova G."/>
            <person name="Pati A."/>
            <person name="Chen A."/>
            <person name="Palaniappan K."/>
            <person name="Land M."/>
            <person name="Hauser L."/>
            <person name="Chang Y.J."/>
            <person name="Jeffries C.D."/>
            <person name="Detter J.C."/>
            <person name="Brambilla E."/>
            <person name="Rohde M."/>
            <person name="Tindall B.J."/>
            <person name="Goker M."/>
            <person name="Woyke T."/>
            <person name="Bristow J."/>
            <person name="Eisen J.A."/>
            <person name="Markowitz V."/>
            <person name="Hugenholtz P."/>
            <person name="Kyrpides N.C."/>
            <person name="Klenk H.P."/>
            <person name="Lapidus A."/>
        </authorList>
    </citation>
    <scope>NUCLEOTIDE SEQUENCE [LARGE SCALE GENOMIC DNA]</scope>
    <source>
        <strain evidence="3">DSM 14237 / IC166 / ACAM 630</strain>
    </source>
</reference>
<dbReference type="GO" id="GO:0005524">
    <property type="term" value="F:ATP binding"/>
    <property type="evidence" value="ECO:0007669"/>
    <property type="project" value="InterPro"/>
</dbReference>
<organism evidence="2 3">
    <name type="scientific">Cellulophaga algicola (strain DSM 14237 / IC166 / ACAM 630)</name>
    <dbReference type="NCBI Taxonomy" id="688270"/>
    <lineage>
        <taxon>Bacteria</taxon>
        <taxon>Pseudomonadati</taxon>
        <taxon>Bacteroidota</taxon>
        <taxon>Flavobacteriia</taxon>
        <taxon>Flavobacteriales</taxon>
        <taxon>Flavobacteriaceae</taxon>
        <taxon>Cellulophaga</taxon>
    </lineage>
</organism>